<organism evidence="4 5">
    <name type="scientific">Candidatus [Bacteroides] periocalifornicus</name>
    <dbReference type="NCBI Taxonomy" id="1702214"/>
    <lineage>
        <taxon>Bacteria</taxon>
        <taxon>Pseudomonadati</taxon>
        <taxon>Bacteroidota</taxon>
    </lineage>
</organism>
<dbReference type="Pfam" id="PF25917">
    <property type="entry name" value="BSH_RND"/>
    <property type="match status" value="1"/>
</dbReference>
<dbReference type="PATRIC" id="fig|1702214.3.peg.915"/>
<keyword evidence="5" id="KW-1185">Reference proteome</keyword>
<dbReference type="AlphaFoldDB" id="A0A0Q4B9C6"/>
<proteinExistence type="inferred from homology"/>
<dbReference type="Gene3D" id="1.10.287.470">
    <property type="entry name" value="Helix hairpin bin"/>
    <property type="match status" value="1"/>
</dbReference>
<dbReference type="GO" id="GO:0015562">
    <property type="term" value="F:efflux transmembrane transporter activity"/>
    <property type="evidence" value="ECO:0007669"/>
    <property type="project" value="TreeGrafter"/>
</dbReference>
<evidence type="ECO:0000313" key="5">
    <source>
        <dbReference type="Proteomes" id="UP000054172"/>
    </source>
</evidence>
<sequence length="420" mass="46032">MQPKRKKRIRVLLIVAVALVIIVVLALLKTGTLGADDALQVQYTYPSRQNITQLTTANGRIQPVFEVKISPEVSGEIIELPVVEGQSVKKGDLLCRIKPDVYQSMREQYEASLSQTIARAKQSADRLTQVKLSYDRTKKLYEQKAVSEADFEKATAEYEVAVNEEKAARFAVESSRASLKEATENLRKTTIYAPSDGTISLLSVELGERVVGTAQMAGTEILRLADLNRMEARVNVSESDIVNVHLGDTAIVSVDAYPDSTFRGVVTQVANSAKSTTSADQITNFEVRIFLLKNTYQWLVDQGNPIPFKPGMSVSVDIMTAKVYDVLSLPIEAVGSRNDSLGTNTAVAESQTAQKPLEVVFLADGDTARMQVVKTGIQNSEFIEIRSKLDDSARVIVSPYSAVARELKQGALIKASRKKS</sequence>
<dbReference type="Pfam" id="PF25990">
    <property type="entry name" value="Beta-barrel_YknX"/>
    <property type="match status" value="1"/>
</dbReference>
<reference evidence="4" key="1">
    <citation type="submission" date="2015-08" db="EMBL/GenBank/DDBJ databases">
        <title>Candidatus Bacteriodes Periocalifornicus.</title>
        <authorList>
            <person name="McLean J.S."/>
            <person name="Kelley S."/>
        </authorList>
    </citation>
    <scope>NUCLEOTIDE SEQUENCE [LARGE SCALE GENOMIC DNA]</scope>
    <source>
        <strain evidence="4">12B</strain>
    </source>
</reference>
<dbReference type="GO" id="GO:1990281">
    <property type="term" value="C:efflux pump complex"/>
    <property type="evidence" value="ECO:0007669"/>
    <property type="project" value="TreeGrafter"/>
</dbReference>
<evidence type="ECO:0000256" key="1">
    <source>
        <dbReference type="ARBA" id="ARBA00009477"/>
    </source>
</evidence>
<dbReference type="PANTHER" id="PTHR30469:SF33">
    <property type="entry name" value="SLR1207 PROTEIN"/>
    <property type="match status" value="1"/>
</dbReference>
<dbReference type="Gene3D" id="2.40.50.100">
    <property type="match status" value="1"/>
</dbReference>
<feature type="domain" description="Multidrug resistance protein MdtA-like barrel-sandwich hybrid" evidence="2">
    <location>
        <begin position="67"/>
        <end position="212"/>
    </location>
</feature>
<dbReference type="InterPro" id="IPR058625">
    <property type="entry name" value="MdtA-like_BSH"/>
</dbReference>
<dbReference type="InterPro" id="IPR058636">
    <property type="entry name" value="Beta-barrel_YknX"/>
</dbReference>
<dbReference type="PANTHER" id="PTHR30469">
    <property type="entry name" value="MULTIDRUG RESISTANCE PROTEIN MDTA"/>
    <property type="match status" value="1"/>
</dbReference>
<dbReference type="STRING" id="1702214.AL399_02795"/>
<dbReference type="Proteomes" id="UP000054172">
    <property type="component" value="Unassembled WGS sequence"/>
</dbReference>
<feature type="domain" description="YknX-like beta-barrel" evidence="3">
    <location>
        <begin position="231"/>
        <end position="318"/>
    </location>
</feature>
<name>A0A0Q4B9C6_9BACT</name>
<dbReference type="SUPFAM" id="SSF111369">
    <property type="entry name" value="HlyD-like secretion proteins"/>
    <property type="match status" value="1"/>
</dbReference>
<dbReference type="Gene3D" id="2.40.30.170">
    <property type="match status" value="1"/>
</dbReference>
<protein>
    <submittedName>
        <fullName evidence="4">Uncharacterized protein</fullName>
    </submittedName>
</protein>
<evidence type="ECO:0000259" key="2">
    <source>
        <dbReference type="Pfam" id="PF25917"/>
    </source>
</evidence>
<dbReference type="Gene3D" id="2.40.420.20">
    <property type="match status" value="1"/>
</dbReference>
<comment type="similarity">
    <text evidence="1">Belongs to the membrane fusion protein (MFP) (TC 8.A.1) family.</text>
</comment>
<dbReference type="NCBIfam" id="TIGR01730">
    <property type="entry name" value="RND_mfp"/>
    <property type="match status" value="1"/>
</dbReference>
<evidence type="ECO:0000313" key="4">
    <source>
        <dbReference type="EMBL" id="KQM09207.1"/>
    </source>
</evidence>
<evidence type="ECO:0000259" key="3">
    <source>
        <dbReference type="Pfam" id="PF25990"/>
    </source>
</evidence>
<gene>
    <name evidence="4" type="ORF">AL399_02795</name>
</gene>
<accession>A0A0Q4B9C6</accession>
<dbReference type="InterPro" id="IPR006143">
    <property type="entry name" value="RND_pump_MFP"/>
</dbReference>
<comment type="caution">
    <text evidence="4">The sequence shown here is derived from an EMBL/GenBank/DDBJ whole genome shotgun (WGS) entry which is preliminary data.</text>
</comment>
<dbReference type="EMBL" id="LIIK01000009">
    <property type="protein sequence ID" value="KQM09207.1"/>
    <property type="molecule type" value="Genomic_DNA"/>
</dbReference>